<dbReference type="FunFam" id="3.30.300.20:FF:000003">
    <property type="entry name" value="GTPase Era"/>
    <property type="match status" value="1"/>
</dbReference>
<keyword evidence="8" id="KW-0699">rRNA-binding</keyword>
<evidence type="ECO:0000256" key="7">
    <source>
        <dbReference type="ARBA" id="ARBA00023134"/>
    </source>
</evidence>
<dbReference type="GO" id="GO:0005525">
    <property type="term" value="F:GTP binding"/>
    <property type="evidence" value="ECO:0007669"/>
    <property type="project" value="UniProtKB-UniRule"/>
</dbReference>
<evidence type="ECO:0000313" key="13">
    <source>
        <dbReference type="EMBL" id="TGU71235.1"/>
    </source>
</evidence>
<dbReference type="HAMAP" id="MF_00367">
    <property type="entry name" value="GTPase_Era"/>
    <property type="match status" value="1"/>
</dbReference>
<feature type="domain" description="Era-type G" evidence="12">
    <location>
        <begin position="7"/>
        <end position="174"/>
    </location>
</feature>
<keyword evidence="8" id="KW-0963">Cytoplasm</keyword>
<feature type="domain" description="KH type-2" evidence="11">
    <location>
        <begin position="205"/>
        <end position="282"/>
    </location>
</feature>
<dbReference type="GO" id="GO:0003924">
    <property type="term" value="F:GTPase activity"/>
    <property type="evidence" value="ECO:0007669"/>
    <property type="project" value="UniProtKB-UniRule"/>
</dbReference>
<dbReference type="GO" id="GO:0070181">
    <property type="term" value="F:small ribosomal subunit rRNA binding"/>
    <property type="evidence" value="ECO:0007669"/>
    <property type="project" value="UniProtKB-UniRule"/>
</dbReference>
<dbReference type="GO" id="GO:0005829">
    <property type="term" value="C:cytosol"/>
    <property type="evidence" value="ECO:0007669"/>
    <property type="project" value="TreeGrafter"/>
</dbReference>
<dbReference type="AlphaFoldDB" id="A0A4S1CCU6"/>
<dbReference type="FunFam" id="3.40.50.300:FF:000094">
    <property type="entry name" value="GTPase Era"/>
    <property type="match status" value="1"/>
</dbReference>
<keyword evidence="8" id="KW-1003">Cell membrane</keyword>
<sequence>MSEQVFRSGFVSIVGRPNVGKSTLLNRILGEKLMITSDKPQTTRNQIKGIHNIPGGQIVFLDTPGIHRAKTRLNQFMVDEALSSVQGVDLILFLVDGAFEPEKEAGMIKEVLSGVEAPVILVMNKIDLIPKGELLERMGIYGDTYPFKEIIPVSASTGDGVEQLVQLVHGLLPEGPCYFPDDILTDVPERFIVAEIVREKIFRLTHDEVPYSVAVVVDSFKERENGVVAIQATINVERDSQKGIIIGRRGDMLKKIGTQSRQEIERLLDAKVFLELFVRVSGEWSDNSRMLKEFGYES</sequence>
<accession>A0A4S1CCU6</accession>
<keyword evidence="8" id="KW-0472">Membrane</keyword>
<dbReference type="InterPro" id="IPR030388">
    <property type="entry name" value="G_ERA_dom"/>
</dbReference>
<dbReference type="GO" id="GO:0005886">
    <property type="term" value="C:plasma membrane"/>
    <property type="evidence" value="ECO:0007669"/>
    <property type="project" value="UniProtKB-SubCell"/>
</dbReference>
<dbReference type="EMBL" id="SRSC01000003">
    <property type="protein sequence ID" value="TGU71235.1"/>
    <property type="molecule type" value="Genomic_DNA"/>
</dbReference>
<dbReference type="InterPro" id="IPR004044">
    <property type="entry name" value="KH_dom_type_2"/>
</dbReference>
<feature type="region of interest" description="G5" evidence="9">
    <location>
        <begin position="153"/>
        <end position="155"/>
    </location>
</feature>
<dbReference type="Gene3D" id="3.40.50.300">
    <property type="entry name" value="P-loop containing nucleotide triphosphate hydrolases"/>
    <property type="match status" value="1"/>
</dbReference>
<dbReference type="Pfam" id="PF07650">
    <property type="entry name" value="KH_2"/>
    <property type="match status" value="1"/>
</dbReference>
<dbReference type="SUPFAM" id="SSF52540">
    <property type="entry name" value="P-loop containing nucleoside triphosphate hydrolases"/>
    <property type="match status" value="1"/>
</dbReference>
<dbReference type="NCBIfam" id="NF000908">
    <property type="entry name" value="PRK00089.1"/>
    <property type="match status" value="1"/>
</dbReference>
<evidence type="ECO:0000256" key="9">
    <source>
        <dbReference type="PROSITE-ProRule" id="PRU01050"/>
    </source>
</evidence>
<comment type="function">
    <text evidence="8">An essential GTPase that binds both GDP and GTP, with rapid nucleotide exchange. Plays a role in 16S rRNA processing and 30S ribosomal subunit biogenesis and possibly also in cell cycle regulation and energy metabolism.</text>
</comment>
<evidence type="ECO:0000256" key="1">
    <source>
        <dbReference type="ARBA" id="ARBA00007921"/>
    </source>
</evidence>
<dbReference type="Proteomes" id="UP000306416">
    <property type="component" value="Unassembled WGS sequence"/>
</dbReference>
<dbReference type="InterPro" id="IPR006073">
    <property type="entry name" value="GTP-bd"/>
</dbReference>
<dbReference type="CDD" id="cd22534">
    <property type="entry name" value="KH-II_Era"/>
    <property type="match status" value="1"/>
</dbReference>
<evidence type="ECO:0000259" key="11">
    <source>
        <dbReference type="PROSITE" id="PS50823"/>
    </source>
</evidence>
<keyword evidence="6 8" id="KW-0694">RNA-binding</keyword>
<keyword evidence="14" id="KW-1185">Reference proteome</keyword>
<reference evidence="13 14" key="1">
    <citation type="submission" date="2019-04" db="EMBL/GenBank/DDBJ databases">
        <title>Geobacter oryzae sp. nov., ferric-reducing bacteria isolated from paddy soil.</title>
        <authorList>
            <person name="Xu Z."/>
            <person name="Masuda Y."/>
            <person name="Itoh H."/>
            <person name="Senoo K."/>
        </authorList>
    </citation>
    <scope>NUCLEOTIDE SEQUENCE [LARGE SCALE GENOMIC DNA]</scope>
    <source>
        <strain evidence="13 14">Red111</strain>
    </source>
</reference>
<organism evidence="13 14">
    <name type="scientific">Geomonas terrae</name>
    <dbReference type="NCBI Taxonomy" id="2562681"/>
    <lineage>
        <taxon>Bacteria</taxon>
        <taxon>Pseudomonadati</taxon>
        <taxon>Thermodesulfobacteriota</taxon>
        <taxon>Desulfuromonadia</taxon>
        <taxon>Geobacterales</taxon>
        <taxon>Geobacteraceae</taxon>
        <taxon>Geomonas</taxon>
    </lineage>
</organism>
<dbReference type="CDD" id="cd04163">
    <property type="entry name" value="Era"/>
    <property type="match status" value="1"/>
</dbReference>
<comment type="similarity">
    <text evidence="1 8 9 10">Belongs to the TRAFAC class TrmE-Era-EngA-EngB-Septin-like GTPase superfamily. Era GTPase family.</text>
</comment>
<dbReference type="PANTHER" id="PTHR42698:SF1">
    <property type="entry name" value="GTPASE ERA, MITOCHONDRIAL"/>
    <property type="match status" value="1"/>
</dbReference>
<keyword evidence="3 8" id="KW-0690">Ribosome biogenesis</keyword>
<dbReference type="RefSeq" id="WP_135870670.1">
    <property type="nucleotide sequence ID" value="NZ_SRSC01000003.1"/>
</dbReference>
<evidence type="ECO:0000256" key="10">
    <source>
        <dbReference type="RuleBase" id="RU003761"/>
    </source>
</evidence>
<comment type="subunit">
    <text evidence="8">Monomer.</text>
</comment>
<proteinExistence type="inferred from homology"/>
<comment type="subcellular location">
    <subcellularLocation>
        <location evidence="8">Cytoplasm</location>
    </subcellularLocation>
    <subcellularLocation>
        <location evidence="8">Cell membrane</location>
        <topology evidence="8">Peripheral membrane protein</topology>
    </subcellularLocation>
</comment>
<dbReference type="InterPro" id="IPR027417">
    <property type="entry name" value="P-loop_NTPase"/>
</dbReference>
<evidence type="ECO:0000256" key="8">
    <source>
        <dbReference type="HAMAP-Rule" id="MF_00367"/>
    </source>
</evidence>
<dbReference type="Gene3D" id="3.30.300.20">
    <property type="match status" value="1"/>
</dbReference>
<dbReference type="PRINTS" id="PR00326">
    <property type="entry name" value="GTP1OBG"/>
</dbReference>
<feature type="region of interest" description="G4" evidence="9">
    <location>
        <begin position="124"/>
        <end position="127"/>
    </location>
</feature>
<evidence type="ECO:0000256" key="6">
    <source>
        <dbReference type="ARBA" id="ARBA00022884"/>
    </source>
</evidence>
<feature type="binding site" evidence="8">
    <location>
        <begin position="124"/>
        <end position="127"/>
    </location>
    <ligand>
        <name>GTP</name>
        <dbReference type="ChEBI" id="CHEBI:37565"/>
    </ligand>
</feature>
<evidence type="ECO:0000259" key="12">
    <source>
        <dbReference type="PROSITE" id="PS51713"/>
    </source>
</evidence>
<dbReference type="PANTHER" id="PTHR42698">
    <property type="entry name" value="GTPASE ERA"/>
    <property type="match status" value="1"/>
</dbReference>
<feature type="binding site" evidence="8">
    <location>
        <begin position="15"/>
        <end position="22"/>
    </location>
    <ligand>
        <name>GTP</name>
        <dbReference type="ChEBI" id="CHEBI:37565"/>
    </ligand>
</feature>
<feature type="region of interest" description="G3" evidence="9">
    <location>
        <begin position="62"/>
        <end position="65"/>
    </location>
</feature>
<dbReference type="PROSITE" id="PS50823">
    <property type="entry name" value="KH_TYPE_2"/>
    <property type="match status" value="1"/>
</dbReference>
<dbReference type="Pfam" id="PF01926">
    <property type="entry name" value="MMR_HSR1"/>
    <property type="match status" value="1"/>
</dbReference>
<dbReference type="InterPro" id="IPR005225">
    <property type="entry name" value="Small_GTP-bd"/>
</dbReference>
<comment type="caution">
    <text evidence="13">The sequence shown here is derived from an EMBL/GenBank/DDBJ whole genome shotgun (WGS) entry which is preliminary data.</text>
</comment>
<dbReference type="InterPro" id="IPR015946">
    <property type="entry name" value="KH_dom-like_a/b"/>
</dbReference>
<dbReference type="InterPro" id="IPR005662">
    <property type="entry name" value="GTPase_Era-like"/>
</dbReference>
<keyword evidence="4" id="KW-0997">Cell inner membrane</keyword>
<dbReference type="PROSITE" id="PS51713">
    <property type="entry name" value="G_ERA"/>
    <property type="match status" value="1"/>
</dbReference>
<evidence type="ECO:0000256" key="3">
    <source>
        <dbReference type="ARBA" id="ARBA00022517"/>
    </source>
</evidence>
<gene>
    <name evidence="8" type="primary">era</name>
    <name evidence="13" type="ORF">E4633_12880</name>
</gene>
<keyword evidence="5 8" id="KW-0547">Nucleotide-binding</keyword>
<dbReference type="SUPFAM" id="SSF54814">
    <property type="entry name" value="Prokaryotic type KH domain (KH-domain type II)"/>
    <property type="match status" value="1"/>
</dbReference>
<evidence type="ECO:0000256" key="2">
    <source>
        <dbReference type="ARBA" id="ARBA00020484"/>
    </source>
</evidence>
<feature type="binding site" evidence="8">
    <location>
        <begin position="62"/>
        <end position="66"/>
    </location>
    <ligand>
        <name>GTP</name>
        <dbReference type="ChEBI" id="CHEBI:37565"/>
    </ligand>
</feature>
<dbReference type="GO" id="GO:0043024">
    <property type="term" value="F:ribosomal small subunit binding"/>
    <property type="evidence" value="ECO:0007669"/>
    <property type="project" value="TreeGrafter"/>
</dbReference>
<dbReference type="InterPro" id="IPR009019">
    <property type="entry name" value="KH_sf_prok-type"/>
</dbReference>
<protein>
    <recommendedName>
        <fullName evidence="2 8">GTPase Era</fullName>
    </recommendedName>
</protein>
<keyword evidence="7 8" id="KW-0342">GTP-binding</keyword>
<dbReference type="NCBIfam" id="TIGR00436">
    <property type="entry name" value="era"/>
    <property type="match status" value="1"/>
</dbReference>
<evidence type="ECO:0000256" key="5">
    <source>
        <dbReference type="ARBA" id="ARBA00022741"/>
    </source>
</evidence>
<evidence type="ECO:0000256" key="4">
    <source>
        <dbReference type="ARBA" id="ARBA00022519"/>
    </source>
</evidence>
<dbReference type="NCBIfam" id="TIGR00231">
    <property type="entry name" value="small_GTP"/>
    <property type="match status" value="1"/>
</dbReference>
<feature type="region of interest" description="G2" evidence="9">
    <location>
        <begin position="41"/>
        <end position="45"/>
    </location>
</feature>
<dbReference type="GO" id="GO:0000028">
    <property type="term" value="P:ribosomal small subunit assembly"/>
    <property type="evidence" value="ECO:0007669"/>
    <property type="project" value="TreeGrafter"/>
</dbReference>
<name>A0A4S1CCU6_9BACT</name>
<feature type="region of interest" description="G1" evidence="9">
    <location>
        <begin position="15"/>
        <end position="22"/>
    </location>
</feature>
<evidence type="ECO:0000313" key="14">
    <source>
        <dbReference type="Proteomes" id="UP000306416"/>
    </source>
</evidence>